<dbReference type="PROSITE" id="PS00622">
    <property type="entry name" value="HTH_LUXR_1"/>
    <property type="match status" value="1"/>
</dbReference>
<evidence type="ECO:0000256" key="4">
    <source>
        <dbReference type="SAM" id="Phobius"/>
    </source>
</evidence>
<dbReference type="PANTHER" id="PTHR44688">
    <property type="entry name" value="DNA-BINDING TRANSCRIPTIONAL ACTIVATOR DEVR_DOSR"/>
    <property type="match status" value="1"/>
</dbReference>
<dbReference type="AlphaFoldDB" id="D1AQM2"/>
<gene>
    <name evidence="6" type="ordered locus">Sterm_3443</name>
</gene>
<dbReference type="EMBL" id="CP001739">
    <property type="protein sequence ID" value="ACZ10282.1"/>
    <property type="molecule type" value="Genomic_DNA"/>
</dbReference>
<dbReference type="GO" id="GO:0003677">
    <property type="term" value="F:DNA binding"/>
    <property type="evidence" value="ECO:0007669"/>
    <property type="project" value="UniProtKB-KW"/>
</dbReference>
<organism evidence="6 7">
    <name type="scientific">Sebaldella termitidis (strain ATCC 33386 / NCTC 11300)</name>
    <dbReference type="NCBI Taxonomy" id="526218"/>
    <lineage>
        <taxon>Bacteria</taxon>
        <taxon>Fusobacteriati</taxon>
        <taxon>Fusobacteriota</taxon>
        <taxon>Fusobacteriia</taxon>
        <taxon>Fusobacteriales</taxon>
        <taxon>Leptotrichiaceae</taxon>
        <taxon>Sebaldella</taxon>
    </lineage>
</organism>
<dbReference type="SUPFAM" id="SSF46894">
    <property type="entry name" value="C-terminal effector domain of the bipartite response regulators"/>
    <property type="match status" value="1"/>
</dbReference>
<dbReference type="Pfam" id="PF00196">
    <property type="entry name" value="GerE"/>
    <property type="match status" value="1"/>
</dbReference>
<keyword evidence="4" id="KW-1133">Transmembrane helix</keyword>
<dbReference type="InterPro" id="IPR016032">
    <property type="entry name" value="Sig_transdc_resp-reg_C-effctor"/>
</dbReference>
<reference evidence="7" key="1">
    <citation type="submission" date="2009-09" db="EMBL/GenBank/DDBJ databases">
        <title>The complete chromosome of Sebaldella termitidis ATCC 33386.</title>
        <authorList>
            <consortium name="US DOE Joint Genome Institute (JGI-PGF)"/>
            <person name="Lucas S."/>
            <person name="Copeland A."/>
            <person name="Lapidus A."/>
            <person name="Glavina del Rio T."/>
            <person name="Dalin E."/>
            <person name="Tice H."/>
            <person name="Bruce D."/>
            <person name="Goodwin L."/>
            <person name="Pitluck S."/>
            <person name="Kyrpides N."/>
            <person name="Mavromatis K."/>
            <person name="Ivanova N."/>
            <person name="Mikhailova N."/>
            <person name="Sims D."/>
            <person name="Meincke L."/>
            <person name="Brettin T."/>
            <person name="Detter J.C."/>
            <person name="Han C."/>
            <person name="Larimer F."/>
            <person name="Land M."/>
            <person name="Hauser L."/>
            <person name="Markowitz V."/>
            <person name="Cheng J.F."/>
            <person name="Hugenholtz P."/>
            <person name="Woyke T."/>
            <person name="Wu D."/>
            <person name="Eisen J.A."/>
        </authorList>
    </citation>
    <scope>NUCLEOTIDE SEQUENCE [LARGE SCALE GENOMIC DNA]</scope>
    <source>
        <strain evidence="7">ATCC 33386 / NCTC 11300</strain>
    </source>
</reference>
<feature type="transmembrane region" description="Helical" evidence="4">
    <location>
        <begin position="35"/>
        <end position="55"/>
    </location>
</feature>
<keyword evidence="1" id="KW-0805">Transcription regulation</keyword>
<evidence type="ECO:0000259" key="5">
    <source>
        <dbReference type="PROSITE" id="PS50043"/>
    </source>
</evidence>
<feature type="transmembrane region" description="Helical" evidence="4">
    <location>
        <begin position="67"/>
        <end position="90"/>
    </location>
</feature>
<evidence type="ECO:0000313" key="6">
    <source>
        <dbReference type="EMBL" id="ACZ10282.1"/>
    </source>
</evidence>
<keyword evidence="7" id="KW-1185">Reference proteome</keyword>
<accession>D1AQM2</accession>
<feature type="transmembrane region" description="Helical" evidence="4">
    <location>
        <begin position="167"/>
        <end position="188"/>
    </location>
</feature>
<evidence type="ECO:0000256" key="3">
    <source>
        <dbReference type="ARBA" id="ARBA00023163"/>
    </source>
</evidence>
<dbReference type="KEGG" id="str:Sterm_3443"/>
<feature type="domain" description="HTH luxR-type" evidence="5">
    <location>
        <begin position="264"/>
        <end position="329"/>
    </location>
</feature>
<dbReference type="CDD" id="cd06170">
    <property type="entry name" value="LuxR_C_like"/>
    <property type="match status" value="1"/>
</dbReference>
<dbReference type="Gene3D" id="1.10.10.10">
    <property type="entry name" value="Winged helix-like DNA-binding domain superfamily/Winged helix DNA-binding domain"/>
    <property type="match status" value="1"/>
</dbReference>
<keyword evidence="3" id="KW-0804">Transcription</keyword>
<protein>
    <submittedName>
        <fullName evidence="6">Transcriptional regulator, LuxR family</fullName>
    </submittedName>
</protein>
<dbReference type="PANTHER" id="PTHR44688:SF16">
    <property type="entry name" value="DNA-BINDING TRANSCRIPTIONAL ACTIVATOR DEVR_DOSR"/>
    <property type="match status" value="1"/>
</dbReference>
<dbReference type="RefSeq" id="WP_012862864.1">
    <property type="nucleotide sequence ID" value="NC_013517.1"/>
</dbReference>
<feature type="transmembrane region" description="Helical" evidence="4">
    <location>
        <begin position="127"/>
        <end position="147"/>
    </location>
</feature>
<dbReference type="HOGENOM" id="CLU_056909_0_0_0"/>
<keyword evidence="4" id="KW-0812">Transmembrane</keyword>
<evidence type="ECO:0000313" key="7">
    <source>
        <dbReference type="Proteomes" id="UP000000845"/>
    </source>
</evidence>
<sequence>MEVTIFIYNVFLIILYSVVLTLSGFYYLKTKNNCYFAISILFSLYLFDNVVIYMTEFIKTFSISYNKLFIAVPTYKTLIIISILAVYIALNTMFFNLKNSKIWYFALGLLTIFLFIIPVMQRTAFKSWLFFVPGDLFFVLFNSYLLIVSKNNKVIERKGIFIHVNKLLTYTLFMSCLVFVEDSFVIFNIDVYSDTILNITNRNFSEDILRISQSLILIPYLLNLFFAESRQKEAADTAVSDNDNDSALKDKTDENEHDYYIFHLFCSTYLFTVREQEVFKHLLEDKNNKLISESLYISIGTVKTHVHNIFIKTDVSNRRELLQLYNKWIENQVIY</sequence>
<dbReference type="InterPro" id="IPR036388">
    <property type="entry name" value="WH-like_DNA-bd_sf"/>
</dbReference>
<evidence type="ECO:0000256" key="2">
    <source>
        <dbReference type="ARBA" id="ARBA00023125"/>
    </source>
</evidence>
<dbReference type="PROSITE" id="PS50043">
    <property type="entry name" value="HTH_LUXR_2"/>
    <property type="match status" value="1"/>
</dbReference>
<feature type="transmembrane region" description="Helical" evidence="4">
    <location>
        <begin position="6"/>
        <end position="28"/>
    </location>
</feature>
<dbReference type="eggNOG" id="COG2197">
    <property type="taxonomic scope" value="Bacteria"/>
</dbReference>
<keyword evidence="2" id="KW-0238">DNA-binding</keyword>
<dbReference type="SMART" id="SM00421">
    <property type="entry name" value="HTH_LUXR"/>
    <property type="match status" value="1"/>
</dbReference>
<name>D1AQM2_SEBTE</name>
<keyword evidence="4" id="KW-0472">Membrane</keyword>
<proteinExistence type="predicted"/>
<dbReference type="InterPro" id="IPR000792">
    <property type="entry name" value="Tscrpt_reg_LuxR_C"/>
</dbReference>
<dbReference type="STRING" id="526218.Sterm_3443"/>
<evidence type="ECO:0000256" key="1">
    <source>
        <dbReference type="ARBA" id="ARBA00023015"/>
    </source>
</evidence>
<feature type="transmembrane region" description="Helical" evidence="4">
    <location>
        <begin position="102"/>
        <end position="121"/>
    </location>
</feature>
<dbReference type="Proteomes" id="UP000000845">
    <property type="component" value="Chromosome"/>
</dbReference>
<reference evidence="6 7" key="2">
    <citation type="journal article" date="2010" name="Stand. Genomic Sci.">
        <title>Complete genome sequence of Sebaldella termitidis type strain (NCTC 11300).</title>
        <authorList>
            <person name="Harmon-Smith M."/>
            <person name="Celia L."/>
            <person name="Chertkov O."/>
            <person name="Lapidus A."/>
            <person name="Copeland A."/>
            <person name="Glavina Del Rio T."/>
            <person name="Nolan M."/>
            <person name="Lucas S."/>
            <person name="Tice H."/>
            <person name="Cheng J.F."/>
            <person name="Han C."/>
            <person name="Detter J.C."/>
            <person name="Bruce D."/>
            <person name="Goodwin L."/>
            <person name="Pitluck S."/>
            <person name="Pati A."/>
            <person name="Liolios K."/>
            <person name="Ivanova N."/>
            <person name="Mavromatis K."/>
            <person name="Mikhailova N."/>
            <person name="Chen A."/>
            <person name="Palaniappan K."/>
            <person name="Land M."/>
            <person name="Hauser L."/>
            <person name="Chang Y.J."/>
            <person name="Jeffries C.D."/>
            <person name="Brettin T."/>
            <person name="Goker M."/>
            <person name="Beck B."/>
            <person name="Bristow J."/>
            <person name="Eisen J.A."/>
            <person name="Markowitz V."/>
            <person name="Hugenholtz P."/>
            <person name="Kyrpides N.C."/>
            <person name="Klenk H.P."/>
            <person name="Chen F."/>
        </authorList>
    </citation>
    <scope>NUCLEOTIDE SEQUENCE [LARGE SCALE GENOMIC DNA]</scope>
    <source>
        <strain evidence="7">ATCC 33386 / NCTC 11300</strain>
    </source>
</reference>
<feature type="transmembrane region" description="Helical" evidence="4">
    <location>
        <begin position="208"/>
        <end position="226"/>
    </location>
</feature>
<dbReference type="PRINTS" id="PR00038">
    <property type="entry name" value="HTHLUXR"/>
</dbReference>
<dbReference type="GO" id="GO:0006355">
    <property type="term" value="P:regulation of DNA-templated transcription"/>
    <property type="evidence" value="ECO:0007669"/>
    <property type="project" value="InterPro"/>
</dbReference>